<dbReference type="Gene3D" id="3.30.750.140">
    <property type="match status" value="1"/>
</dbReference>
<protein>
    <recommendedName>
        <fullName evidence="2">Flagellar hook-length control protein-like C-terminal domain-containing protein</fullName>
    </recommendedName>
</protein>
<evidence type="ECO:0000313" key="4">
    <source>
        <dbReference type="Proteomes" id="UP000426444"/>
    </source>
</evidence>
<feature type="domain" description="Flagellar hook-length control protein-like C-terminal" evidence="2">
    <location>
        <begin position="312"/>
        <end position="393"/>
    </location>
</feature>
<organism evidence="3 4">
    <name type="scientific">Candidatus Syntrophocurvum alkaliphilum</name>
    <dbReference type="NCBI Taxonomy" id="2293317"/>
    <lineage>
        <taxon>Bacteria</taxon>
        <taxon>Bacillati</taxon>
        <taxon>Bacillota</taxon>
        <taxon>Clostridia</taxon>
        <taxon>Eubacteriales</taxon>
        <taxon>Syntrophomonadaceae</taxon>
        <taxon>Candidatus Syntrophocurvum</taxon>
    </lineage>
</organism>
<dbReference type="InterPro" id="IPR038610">
    <property type="entry name" value="FliK-like_C_sf"/>
</dbReference>
<evidence type="ECO:0000313" key="3">
    <source>
        <dbReference type="EMBL" id="QGT99169.1"/>
    </source>
</evidence>
<accession>A0A6I6DHV3</accession>
<dbReference type="PANTHER" id="PTHR37533:SF2">
    <property type="entry name" value="FLAGELLAR HOOK-LENGTH CONTROL PROTEIN"/>
    <property type="match status" value="1"/>
</dbReference>
<dbReference type="OrthoDB" id="1950002at2"/>
<keyword evidence="4" id="KW-1185">Reference proteome</keyword>
<feature type="compositionally biased region" description="Basic and acidic residues" evidence="1">
    <location>
        <begin position="229"/>
        <end position="240"/>
    </location>
</feature>
<feature type="compositionally biased region" description="Polar residues" evidence="1">
    <location>
        <begin position="214"/>
        <end position="228"/>
    </location>
</feature>
<dbReference type="PANTHER" id="PTHR37533">
    <property type="entry name" value="FLAGELLAR HOOK-LENGTH CONTROL PROTEIN"/>
    <property type="match status" value="1"/>
</dbReference>
<name>A0A6I6DHV3_9FIRM</name>
<dbReference type="AlphaFoldDB" id="A0A6I6DHV3"/>
<reference evidence="4" key="1">
    <citation type="journal article" date="2019" name="Microbiology">
        <title>Complete Genome Sequence of an Uncultured Bacterium of the Candidate Phylum Bipolaricaulota.</title>
        <authorList>
            <person name="Kadnikov V.V."/>
            <person name="Mardanov A.V."/>
            <person name="Beletsky A.V."/>
            <person name="Frank Y.A."/>
            <person name="Karnachuk O.V."/>
            <person name="Ravin N.V."/>
        </authorList>
    </citation>
    <scope>NUCLEOTIDE SEQUENCE [LARGE SCALE GENOMIC DNA]</scope>
</reference>
<dbReference type="KEGG" id="salq:SYNTR_0576"/>
<dbReference type="Proteomes" id="UP000426444">
    <property type="component" value="Chromosome"/>
</dbReference>
<proteinExistence type="predicted"/>
<dbReference type="EMBL" id="CP046457">
    <property type="protein sequence ID" value="QGT99169.1"/>
    <property type="molecule type" value="Genomic_DNA"/>
</dbReference>
<evidence type="ECO:0000259" key="2">
    <source>
        <dbReference type="Pfam" id="PF02120"/>
    </source>
</evidence>
<dbReference type="InterPro" id="IPR021136">
    <property type="entry name" value="Flagellar_hook_control-like_C"/>
</dbReference>
<feature type="region of interest" description="Disordered" evidence="1">
    <location>
        <begin position="187"/>
        <end position="240"/>
    </location>
</feature>
<feature type="region of interest" description="Disordered" evidence="1">
    <location>
        <begin position="1"/>
        <end position="23"/>
    </location>
</feature>
<dbReference type="CDD" id="cd17470">
    <property type="entry name" value="T3SS_Flik_C"/>
    <property type="match status" value="1"/>
</dbReference>
<feature type="compositionally biased region" description="Basic and acidic residues" evidence="1">
    <location>
        <begin position="201"/>
        <end position="213"/>
    </location>
</feature>
<dbReference type="InterPro" id="IPR052563">
    <property type="entry name" value="FliK"/>
</dbReference>
<gene>
    <name evidence="3" type="ORF">SYNTR_0576</name>
</gene>
<dbReference type="Pfam" id="PF02120">
    <property type="entry name" value="Flg_hook"/>
    <property type="match status" value="1"/>
</dbReference>
<evidence type="ECO:0000256" key="1">
    <source>
        <dbReference type="SAM" id="MobiDB-lite"/>
    </source>
</evidence>
<sequence length="466" mass="53185">MIEVPVMQNAKPSRDINNSQTKADVENTRCRESAFKTKDGNSFNNCLKQTCNQVDTDDKKAIDVEQLNLICKETIKKEVKILVGDKIPDDLLEELIEDLLNELLKEISLTDVLVDNEDAKNNEEISEVKALLFKLIQDKGLTEEKNFKSQKKQSNQLINQTIARLIANKISTSNEGKKADVELKVKKDDAKTQLPRNIKNNNRENRTESRENSQIRFPSSVKNVSSEKQVQKKESNTRKVIDMESRRLGLTQSDTRASSSDVRGAVINEEITNTLNNNNTRLVNSDSNRMFFMNGTTNNAPAAREVIQQIVQNAQLMVNQNSSEMQIQLKPEFLGKMFIRISVEEGIVTARFVTESHNVKQLLEANMNTLRQTLEANGLRVERTEVNVGINNNGNNSPDQEEAQQLLQWQQQESKQNQGFLQLQDDEIEDVEEELIDVIFDHEEDLDYDIRSSDEFLVNKQVNFVV</sequence>